<reference evidence="2" key="1">
    <citation type="journal article" date="2020" name="Nature">
        <title>Giant virus diversity and host interactions through global metagenomics.</title>
        <authorList>
            <person name="Schulz F."/>
            <person name="Roux S."/>
            <person name="Paez-Espino D."/>
            <person name="Jungbluth S."/>
            <person name="Walsh D.A."/>
            <person name="Denef V.J."/>
            <person name="McMahon K.D."/>
            <person name="Konstantinidis K.T."/>
            <person name="Eloe-Fadrosh E.A."/>
            <person name="Kyrpides N.C."/>
            <person name="Woyke T."/>
        </authorList>
    </citation>
    <scope>NUCLEOTIDE SEQUENCE</scope>
    <source>
        <strain evidence="2">GVMAG-M-3300023179-4</strain>
    </source>
</reference>
<evidence type="ECO:0000256" key="1">
    <source>
        <dbReference type="SAM" id="MobiDB-lite"/>
    </source>
</evidence>
<dbReference type="AlphaFoldDB" id="A0A6C0H0C8"/>
<organism evidence="2">
    <name type="scientific">viral metagenome</name>
    <dbReference type="NCBI Taxonomy" id="1070528"/>
    <lineage>
        <taxon>unclassified sequences</taxon>
        <taxon>metagenomes</taxon>
        <taxon>organismal metagenomes</taxon>
    </lineage>
</organism>
<name>A0A6C0H0C8_9ZZZZ</name>
<feature type="compositionally biased region" description="Acidic residues" evidence="1">
    <location>
        <begin position="323"/>
        <end position="344"/>
    </location>
</feature>
<dbReference type="EMBL" id="MN739835">
    <property type="protein sequence ID" value="QHT73972.1"/>
    <property type="molecule type" value="Genomic_DNA"/>
</dbReference>
<protein>
    <submittedName>
        <fullName evidence="2">Uncharacterized protein</fullName>
    </submittedName>
</protein>
<proteinExistence type="predicted"/>
<evidence type="ECO:0000313" key="2">
    <source>
        <dbReference type="EMBL" id="QHT73972.1"/>
    </source>
</evidence>
<sequence length="363" mass="42624">MEENKIYLINQIDVNKIIYSKINEMNDKKLIQIFYEKPGQKLLFQTPQLLNIFDIQKNKYFNELILPLYDCNLKVPLLIQFLKDLDSKIIDSARINKNEWFKNKTSIRYKSLIKNLYTSNTHSQNYSPSEDEKKYSQNGLLKLKLTNGVKILENGNEISLDKLNKNSNLRMIVELYGVWVSNDVFGVYLKPVMIEQIENKTLNFIDDKEDITEVNYLETEANSEDEFLDKNEIVLKNKTIKNISETSNDTNNNNNNNKEDDTKMYQFGLHDVNEDLFNTLKKDKKIISILSELNSNNTKRDINLSDMSSEIEDMPEKKLIKEEDNEEDSEEDESDESEKDDNDSETSLSSDYKIKIKQNVRRR</sequence>
<feature type="region of interest" description="Disordered" evidence="1">
    <location>
        <begin position="299"/>
        <end position="363"/>
    </location>
</feature>
<accession>A0A6C0H0C8</accession>